<reference evidence="3 4" key="1">
    <citation type="submission" date="2018-09" db="EMBL/GenBank/DDBJ databases">
        <title>Zymobacter palmae IAM14233 (=T109) whole genome analysis.</title>
        <authorList>
            <person name="Yanase H."/>
        </authorList>
    </citation>
    <scope>NUCLEOTIDE SEQUENCE [LARGE SCALE GENOMIC DNA]</scope>
    <source>
        <strain evidence="3 4">IAM14233</strain>
    </source>
</reference>
<dbReference type="SMART" id="SM00422">
    <property type="entry name" value="HTH_MERR"/>
    <property type="match status" value="1"/>
</dbReference>
<dbReference type="Gene3D" id="1.10.1660.10">
    <property type="match status" value="1"/>
</dbReference>
<dbReference type="InterPro" id="IPR000551">
    <property type="entry name" value="MerR-type_HTH_dom"/>
</dbReference>
<gene>
    <name evidence="3" type="ORF">ZBT109_1476</name>
</gene>
<dbReference type="PANTHER" id="PTHR30204:SF92">
    <property type="entry name" value="HTH-TYPE TRANSCRIPTIONAL REGULATOR ZNTR"/>
    <property type="match status" value="1"/>
</dbReference>
<feature type="domain" description="HTH merR-type" evidence="2">
    <location>
        <begin position="40"/>
        <end position="110"/>
    </location>
</feature>
<dbReference type="EMBL" id="AP018933">
    <property type="protein sequence ID" value="BBG30236.1"/>
    <property type="molecule type" value="Genomic_DNA"/>
</dbReference>
<name>A0A348HF34_9GAMM</name>
<evidence type="ECO:0000313" key="4">
    <source>
        <dbReference type="Proteomes" id="UP000267342"/>
    </source>
</evidence>
<dbReference type="InterPro" id="IPR047057">
    <property type="entry name" value="MerR_fam"/>
</dbReference>
<dbReference type="GO" id="GO:0046872">
    <property type="term" value="F:metal ion binding"/>
    <property type="evidence" value="ECO:0007669"/>
    <property type="project" value="InterPro"/>
</dbReference>
<evidence type="ECO:0000313" key="3">
    <source>
        <dbReference type="EMBL" id="BBG30236.1"/>
    </source>
</evidence>
<sequence length="190" mass="21630">MIVRVVLFRAIVHFNRLVYSLHCAIRNPDLTTGSSEGGTDMKIGELARKAGCPIETVRYYEKEGLLQAPRRNTENNYRHYDAAHLEKLLFIRRCRALDMTHEEIRALLHAMNNHGKDCGPIDAIISEHLAHVRHRIAELQQLEQQLKALSTICSADRDVDDCAIIQELTAPREDKDQTAFRTTDHLGGVH</sequence>
<dbReference type="InterPro" id="IPR009061">
    <property type="entry name" value="DNA-bd_dom_put_sf"/>
</dbReference>
<organism evidence="3 4">
    <name type="scientific">Zymobacter palmae</name>
    <dbReference type="NCBI Taxonomy" id="33074"/>
    <lineage>
        <taxon>Bacteria</taxon>
        <taxon>Pseudomonadati</taxon>
        <taxon>Pseudomonadota</taxon>
        <taxon>Gammaproteobacteria</taxon>
        <taxon>Oceanospirillales</taxon>
        <taxon>Halomonadaceae</taxon>
        <taxon>Zymobacter group</taxon>
        <taxon>Zymobacter</taxon>
    </lineage>
</organism>
<dbReference type="Proteomes" id="UP000267342">
    <property type="component" value="Chromosome"/>
</dbReference>
<dbReference type="GO" id="GO:0003700">
    <property type="term" value="F:DNA-binding transcription factor activity"/>
    <property type="evidence" value="ECO:0007669"/>
    <property type="project" value="InterPro"/>
</dbReference>
<dbReference type="CDD" id="cd04784">
    <property type="entry name" value="HTH_CadR-PbrR"/>
    <property type="match status" value="1"/>
</dbReference>
<dbReference type="NCBIfam" id="TIGR02047">
    <property type="entry name" value="CadR-PbrR"/>
    <property type="match status" value="1"/>
</dbReference>
<keyword evidence="4" id="KW-1185">Reference proteome</keyword>
<dbReference type="Pfam" id="PF13411">
    <property type="entry name" value="MerR_1"/>
    <property type="match status" value="1"/>
</dbReference>
<dbReference type="AlphaFoldDB" id="A0A348HF34"/>
<dbReference type="PANTHER" id="PTHR30204">
    <property type="entry name" value="REDOX-CYCLING DRUG-SENSING TRANSCRIPTIONAL ACTIVATOR SOXR"/>
    <property type="match status" value="1"/>
</dbReference>
<evidence type="ECO:0000259" key="2">
    <source>
        <dbReference type="PROSITE" id="PS50937"/>
    </source>
</evidence>
<accession>A0A348HF34</accession>
<dbReference type="KEGG" id="zpl:ZBT109_1476"/>
<dbReference type="GO" id="GO:0003677">
    <property type="term" value="F:DNA binding"/>
    <property type="evidence" value="ECO:0007669"/>
    <property type="project" value="UniProtKB-KW"/>
</dbReference>
<dbReference type="PROSITE" id="PS50937">
    <property type="entry name" value="HTH_MERR_2"/>
    <property type="match status" value="1"/>
</dbReference>
<protein>
    <submittedName>
        <fullName evidence="3">Predicted transcriptional regulators</fullName>
    </submittedName>
</protein>
<proteinExistence type="predicted"/>
<dbReference type="GO" id="GO:0045893">
    <property type="term" value="P:positive regulation of DNA-templated transcription"/>
    <property type="evidence" value="ECO:0007669"/>
    <property type="project" value="InterPro"/>
</dbReference>
<dbReference type="InterPro" id="IPR011791">
    <property type="entry name" value="CadR-PbrR"/>
</dbReference>
<evidence type="ECO:0000256" key="1">
    <source>
        <dbReference type="ARBA" id="ARBA00023125"/>
    </source>
</evidence>
<dbReference type="STRING" id="1123510.GCA_000620025_00472"/>
<keyword evidence="1" id="KW-0238">DNA-binding</keyword>
<dbReference type="SUPFAM" id="SSF46955">
    <property type="entry name" value="Putative DNA-binding domain"/>
    <property type="match status" value="1"/>
</dbReference>